<dbReference type="Gene3D" id="1.10.287.950">
    <property type="entry name" value="Methyl-accepting chemotaxis protein"/>
    <property type="match status" value="1"/>
</dbReference>
<dbReference type="SUPFAM" id="SSF58104">
    <property type="entry name" value="Methyl-accepting chemotaxis protein (MCP) signaling domain"/>
    <property type="match status" value="1"/>
</dbReference>
<proteinExistence type="predicted"/>
<keyword evidence="2" id="KW-1185">Reference proteome</keyword>
<accession>C9RB62</accession>
<dbReference type="Proteomes" id="UP000002620">
    <property type="component" value="Chromosome"/>
</dbReference>
<dbReference type="KEGG" id="adg:Adeg_0326"/>
<dbReference type="AlphaFoldDB" id="C9RB62"/>
<name>C9RB62_AMMDK</name>
<evidence type="ECO:0000313" key="2">
    <source>
        <dbReference type="Proteomes" id="UP000002620"/>
    </source>
</evidence>
<organism evidence="1 2">
    <name type="scientific">Ammonifex degensii (strain DSM 10501 / KC4)</name>
    <dbReference type="NCBI Taxonomy" id="429009"/>
    <lineage>
        <taxon>Bacteria</taxon>
        <taxon>Bacillati</taxon>
        <taxon>Bacillota</taxon>
        <taxon>Clostridia</taxon>
        <taxon>Thermoanaerobacterales</taxon>
        <taxon>Thermoanaerobacteraceae</taxon>
        <taxon>Ammonifex</taxon>
    </lineage>
</organism>
<reference evidence="1 2" key="1">
    <citation type="submission" date="2009-10" db="EMBL/GenBank/DDBJ databases">
        <title>Complete sequence of chromosome of Ammonifex degensii KC4.</title>
        <authorList>
            <consortium name="US DOE Joint Genome Institute"/>
            <person name="Kerfeld C."/>
            <person name="Goodner B."/>
            <person name="Huber H."/>
            <person name="Stetter K."/>
            <person name="Lucas S."/>
            <person name="Copeland A."/>
            <person name="Lapidus A."/>
            <person name="Glavina del Rio T."/>
            <person name="Dalin E."/>
            <person name="Tice H."/>
            <person name="Bruce D."/>
            <person name="Goodwin L."/>
            <person name="Pitluck S."/>
            <person name="Saunders E."/>
            <person name="Brettin T."/>
            <person name="Detter J.C."/>
            <person name="Han C."/>
            <person name="Larimer F."/>
            <person name="Land M."/>
            <person name="Hauser L."/>
            <person name="Kyrpides N."/>
            <person name="Ovchinnikova G."/>
            <person name="Richardson P."/>
        </authorList>
    </citation>
    <scope>NUCLEOTIDE SEQUENCE [LARGE SCALE GENOMIC DNA]</scope>
    <source>
        <strain evidence="2">DSM 10501 / KC4</strain>
    </source>
</reference>
<dbReference type="STRING" id="429009.Adeg_0326"/>
<gene>
    <name evidence="1" type="ordered locus">Adeg_0326</name>
</gene>
<protein>
    <submittedName>
        <fullName evidence="1">Methyl-accepting chemotaxis sensory transducer</fullName>
    </submittedName>
</protein>
<dbReference type="HOGENOM" id="CLU_3076071_0_0_9"/>
<evidence type="ECO:0000313" key="1">
    <source>
        <dbReference type="EMBL" id="ACX51489.1"/>
    </source>
</evidence>
<sequence length="52" mass="5732">MRKLAEESARAATEIGTFIAEIQEETQRAVKDMESSVSGIQEGLRLAEIHNS</sequence>
<dbReference type="EMBL" id="CP001785">
    <property type="protein sequence ID" value="ACX51489.1"/>
    <property type="molecule type" value="Genomic_DNA"/>
</dbReference>